<dbReference type="SUPFAM" id="SSF56935">
    <property type="entry name" value="Porins"/>
    <property type="match status" value="1"/>
</dbReference>
<keyword evidence="7" id="KW-0406">Ion transport</keyword>
<keyword evidence="15" id="KW-1185">Reference proteome</keyword>
<keyword evidence="6" id="KW-0408">Iron</keyword>
<evidence type="ECO:0000313" key="15">
    <source>
        <dbReference type="Proteomes" id="UP000297149"/>
    </source>
</evidence>
<dbReference type="GO" id="GO:0006826">
    <property type="term" value="P:iron ion transport"/>
    <property type="evidence" value="ECO:0007669"/>
    <property type="project" value="UniProtKB-KW"/>
</dbReference>
<evidence type="ECO:0000256" key="5">
    <source>
        <dbReference type="ARBA" id="ARBA00022692"/>
    </source>
</evidence>
<dbReference type="InterPro" id="IPR012910">
    <property type="entry name" value="Plug_dom"/>
</dbReference>
<dbReference type="Proteomes" id="UP000297149">
    <property type="component" value="Chromosome"/>
</dbReference>
<keyword evidence="5 11" id="KW-0812">Transmembrane</keyword>
<evidence type="ECO:0000256" key="3">
    <source>
        <dbReference type="ARBA" id="ARBA00022452"/>
    </source>
</evidence>
<evidence type="ECO:0000256" key="8">
    <source>
        <dbReference type="ARBA" id="ARBA00023077"/>
    </source>
</evidence>
<name>A0A4P7W215_9BACT</name>
<evidence type="ECO:0000256" key="11">
    <source>
        <dbReference type="PROSITE-ProRule" id="PRU01360"/>
    </source>
</evidence>
<proteinExistence type="inferred from homology"/>
<evidence type="ECO:0000256" key="4">
    <source>
        <dbReference type="ARBA" id="ARBA00022496"/>
    </source>
</evidence>
<dbReference type="AlphaFoldDB" id="A0A4P7W215"/>
<gene>
    <name evidence="14" type="ORF">E7747_05935</name>
</gene>
<sequence length="766" mass="86549">MVKFLRHINLLFLFVLTSPIFSHAATDDMSSVPRIKEGPDTLAIGEVTITSIKQGRSLLRQPVSVTTLRQDELERLNVRGIKGASDIVPNFFMPEYGSRMTSSIYVRGIGARIDQPAIGLNVDNVPYLNKDAYDFDMQDIQRIEVLRGPQSTLYGRNTIAGLINVTTLSPLHYQGVRAMAEGGTHDNYRLGLSYYGLLGSRLGMSVSAYGSFRGGYFRNNYDGDKADRERLGSLRWKTAWRPVDNLLVENVASYGHTRQNGYPYFFEDTDEINYNDTCFYKRITFTDGLTVNWSTPYFTLASITGFQYVNDNLTLDQDFLPESYFTLTQKQHDRSVTQDIVLRGTKGGYSWLAGVFGFYKYANMNAPVNFGKDGIDNLILGNVNNMLPAGMALRWDQDNLFLGSEFTMPVKGVAVYHQSSYDWRNFSFALGLRLDYEHTALRYRSHSSSSCTMYRGERPLGSVSVDIDDSDRLSQHFSQLLPKFSVTYNLPHSAIFASVSKGYKAGGFNTQMFSEFLQQRLKQEMMGNMGGGQGGRPQTVAEESSDLVAGLVNYHPEVSWNYEIGGHFSVDHGRVYSSFALFMIDCRDQQLTMFPEGTTTGRIMINAERTRSTGGEFTLGYSPTPRWAFNLAYGYTHAVFRRFSYNGSEYKGNHVPYAPSNTLYLSATYRQPIKSTLLKSIGFTADMCGTGEIYWDEANEYRQPFYAEMGANIRFELPCGSLDIWGKNLTDTRFSTFRYESMSNSFFQRGLPVRGGLTLRLDFMSL</sequence>
<evidence type="ECO:0000256" key="2">
    <source>
        <dbReference type="ARBA" id="ARBA00022448"/>
    </source>
</evidence>
<organism evidence="14 15">
    <name type="scientific">Duncaniella dubosii</name>
    <dbReference type="NCBI Taxonomy" id="2518971"/>
    <lineage>
        <taxon>Bacteria</taxon>
        <taxon>Pseudomonadati</taxon>
        <taxon>Bacteroidota</taxon>
        <taxon>Bacteroidia</taxon>
        <taxon>Bacteroidales</taxon>
        <taxon>Muribaculaceae</taxon>
        <taxon>Duncaniella</taxon>
    </lineage>
</organism>
<accession>A0A4P7W215</accession>
<keyword evidence="10 11" id="KW-0998">Cell outer membrane</keyword>
<evidence type="ECO:0000256" key="10">
    <source>
        <dbReference type="ARBA" id="ARBA00023237"/>
    </source>
</evidence>
<dbReference type="GO" id="GO:0009279">
    <property type="term" value="C:cell outer membrane"/>
    <property type="evidence" value="ECO:0007669"/>
    <property type="project" value="UniProtKB-SubCell"/>
</dbReference>
<keyword evidence="12" id="KW-0732">Signal</keyword>
<evidence type="ECO:0000259" key="13">
    <source>
        <dbReference type="Pfam" id="PF07715"/>
    </source>
</evidence>
<dbReference type="PANTHER" id="PTHR32552">
    <property type="entry name" value="FERRICHROME IRON RECEPTOR-RELATED"/>
    <property type="match status" value="1"/>
</dbReference>
<protein>
    <submittedName>
        <fullName evidence="14">TonB-dependent receptor</fullName>
    </submittedName>
</protein>
<evidence type="ECO:0000256" key="9">
    <source>
        <dbReference type="ARBA" id="ARBA00023136"/>
    </source>
</evidence>
<keyword evidence="4" id="KW-0410">Iron transport</keyword>
<dbReference type="KEGG" id="ddb:E7747_05935"/>
<evidence type="ECO:0000313" key="14">
    <source>
        <dbReference type="EMBL" id="QCD41867.1"/>
    </source>
</evidence>
<dbReference type="RefSeq" id="WP_136414735.1">
    <property type="nucleotide sequence ID" value="NZ_CP039396.1"/>
</dbReference>
<dbReference type="PANTHER" id="PTHR32552:SF81">
    <property type="entry name" value="TONB-DEPENDENT OUTER MEMBRANE RECEPTOR"/>
    <property type="match status" value="1"/>
</dbReference>
<evidence type="ECO:0000256" key="7">
    <source>
        <dbReference type="ARBA" id="ARBA00023065"/>
    </source>
</evidence>
<dbReference type="PROSITE" id="PS52016">
    <property type="entry name" value="TONB_DEPENDENT_REC_3"/>
    <property type="match status" value="1"/>
</dbReference>
<dbReference type="InterPro" id="IPR039426">
    <property type="entry name" value="TonB-dep_rcpt-like"/>
</dbReference>
<dbReference type="EMBL" id="CP039396">
    <property type="protein sequence ID" value="QCD41867.1"/>
    <property type="molecule type" value="Genomic_DNA"/>
</dbReference>
<evidence type="ECO:0000256" key="12">
    <source>
        <dbReference type="SAM" id="SignalP"/>
    </source>
</evidence>
<evidence type="ECO:0000256" key="6">
    <source>
        <dbReference type="ARBA" id="ARBA00023004"/>
    </source>
</evidence>
<keyword evidence="9 11" id="KW-0472">Membrane</keyword>
<feature type="signal peptide" evidence="12">
    <location>
        <begin position="1"/>
        <end position="24"/>
    </location>
</feature>
<dbReference type="Gene3D" id="2.40.170.20">
    <property type="entry name" value="TonB-dependent receptor, beta-barrel domain"/>
    <property type="match status" value="1"/>
</dbReference>
<keyword evidence="8" id="KW-0798">TonB box</keyword>
<keyword evidence="2 11" id="KW-0813">Transport</keyword>
<reference evidence="15" key="1">
    <citation type="submission" date="2019-02" db="EMBL/GenBank/DDBJ databases">
        <title>Isolation and identification of novel species under the genus Muribaculum.</title>
        <authorList>
            <person name="Miyake S."/>
            <person name="Ding Y."/>
            <person name="Low A."/>
            <person name="Soh M."/>
            <person name="Seedorf H."/>
        </authorList>
    </citation>
    <scope>NUCLEOTIDE SEQUENCE [LARGE SCALE GENOMIC DNA]</scope>
    <source>
        <strain evidence="15">H5</strain>
    </source>
</reference>
<dbReference type="InterPro" id="IPR036942">
    <property type="entry name" value="Beta-barrel_TonB_sf"/>
</dbReference>
<feature type="domain" description="TonB-dependent receptor plug" evidence="13">
    <location>
        <begin position="60"/>
        <end position="161"/>
    </location>
</feature>
<feature type="chain" id="PRO_5020941520" evidence="12">
    <location>
        <begin position="25"/>
        <end position="766"/>
    </location>
</feature>
<comment type="similarity">
    <text evidence="11">Belongs to the TonB-dependent receptor family.</text>
</comment>
<evidence type="ECO:0000256" key="1">
    <source>
        <dbReference type="ARBA" id="ARBA00004571"/>
    </source>
</evidence>
<comment type="subcellular location">
    <subcellularLocation>
        <location evidence="1 11">Cell outer membrane</location>
        <topology evidence="1 11">Multi-pass membrane protein</topology>
    </subcellularLocation>
</comment>
<dbReference type="Pfam" id="PF07715">
    <property type="entry name" value="Plug"/>
    <property type="match status" value="1"/>
</dbReference>
<keyword evidence="14" id="KW-0675">Receptor</keyword>
<keyword evidence="3 11" id="KW-1134">Transmembrane beta strand</keyword>